<evidence type="ECO:0000313" key="5">
    <source>
        <dbReference type="Proteomes" id="UP000092971"/>
    </source>
</evidence>
<dbReference type="AlphaFoldDB" id="A0A1B1YAT1"/>
<dbReference type="EMBL" id="CP014672">
    <property type="protein sequence ID" value="ANW97864.1"/>
    <property type="molecule type" value="Genomic_DNA"/>
</dbReference>
<dbReference type="PANTHER" id="PTHR38682">
    <property type="entry name" value="V-TYPE ATP SYNTHASE SUBUNIT C"/>
    <property type="match status" value="1"/>
</dbReference>
<dbReference type="Gene3D" id="1.10.132.50">
    <property type="entry name" value="ATP synthase (C/AC39) subunit, domain 3"/>
    <property type="match status" value="1"/>
</dbReference>
<dbReference type="Gene3D" id="1.20.1690.10">
    <property type="entry name" value="V-type ATP synthase subunit C domain"/>
    <property type="match status" value="2"/>
</dbReference>
<name>A0A1B1YAT1_THEST</name>
<dbReference type="Proteomes" id="UP000092971">
    <property type="component" value="Chromosome"/>
</dbReference>
<dbReference type="InterPro" id="IPR050873">
    <property type="entry name" value="V-ATPase_V0D/AC39_subunit"/>
</dbReference>
<evidence type="ECO:0000256" key="2">
    <source>
        <dbReference type="ARBA" id="ARBA00022448"/>
    </source>
</evidence>
<dbReference type="Pfam" id="PF01992">
    <property type="entry name" value="vATP-synt_AC39"/>
    <property type="match status" value="1"/>
</dbReference>
<proteinExistence type="inferred from homology"/>
<accession>A0A1B1YAT1</accession>
<sequence length="335" mass="38517">MIRVNQDDYAYAAGRIRAREIKLLDKSRFDRMLESPDAEEAYKVLAEAEYGMGSESTKNVLEFDALLADEMRKTYAFLSEIAPDKEVIKAFKRRYDFFNVKVLLKAELSNQEIPPILVETGTYSAAEIVRIIRERDYDALFPVMREAIAEVYDVFSRTRDPQAIDLILDKALYRRFYEDLKSIENDFVKELADVIADTTNIKMFARARVLNRQITFIRNILIDGGKIDKSVYFSNSEKSVGEFINEIAGTGIGAEMLKSVKVSEKGNIQALEKALDDYIMKYIQRAKMVTIGIEPLIAFLFAKETEIKNVRIILTGKINKLPNDLIRERLRLIYV</sequence>
<dbReference type="NCBIfam" id="NF002266">
    <property type="entry name" value="PRK01198.1-2"/>
    <property type="match status" value="1"/>
</dbReference>
<dbReference type="InterPro" id="IPR035067">
    <property type="entry name" value="V-type_ATPase_csu/dsu"/>
</dbReference>
<keyword evidence="2" id="KW-0813">Transport</keyword>
<dbReference type="PANTHER" id="PTHR38682:SF1">
    <property type="entry name" value="V-TYPE ATP SYNTHASE SUBUNIT C"/>
    <property type="match status" value="1"/>
</dbReference>
<dbReference type="InterPro" id="IPR044911">
    <property type="entry name" value="V-type_ATPase_csu/dsu_dom_3"/>
</dbReference>
<comment type="similarity">
    <text evidence="1">Belongs to the V-ATPase V0D/AC39 subunit family.</text>
</comment>
<evidence type="ECO:0000256" key="1">
    <source>
        <dbReference type="ARBA" id="ARBA00006709"/>
    </source>
</evidence>
<reference evidence="4 5" key="1">
    <citation type="submission" date="2016-02" db="EMBL/GenBank/DDBJ databases">
        <title>Comparison of Clostridium stercorarium subspecies using comparative genomics and transcriptomics.</title>
        <authorList>
            <person name="Schellenberg J."/>
            <person name="Thallinger G."/>
            <person name="Levin D.B."/>
            <person name="Zhang X."/>
            <person name="Alvare G."/>
            <person name="Fristensky B."/>
            <person name="Sparling R."/>
        </authorList>
    </citation>
    <scope>NUCLEOTIDE SEQUENCE [LARGE SCALE GENOMIC DNA]</scope>
    <source>
        <strain evidence="4 5">DSM 2910</strain>
    </source>
</reference>
<dbReference type="InterPro" id="IPR002843">
    <property type="entry name" value="ATPase_V0-cplx_csu/dsu"/>
</dbReference>
<evidence type="ECO:0000313" key="4">
    <source>
        <dbReference type="EMBL" id="ANW97864.1"/>
    </source>
</evidence>
<keyword evidence="3" id="KW-0406">Ion transport</keyword>
<gene>
    <name evidence="4" type="ORF">CSTERTH_01835</name>
</gene>
<organism evidence="4 5">
    <name type="scientific">Thermoclostridium stercorarium subsp. thermolacticum DSM 2910</name>
    <dbReference type="NCBI Taxonomy" id="1121336"/>
    <lineage>
        <taxon>Bacteria</taxon>
        <taxon>Bacillati</taxon>
        <taxon>Bacillota</taxon>
        <taxon>Clostridia</taxon>
        <taxon>Eubacteriales</taxon>
        <taxon>Oscillospiraceae</taxon>
        <taxon>Thermoclostridium</taxon>
    </lineage>
</organism>
<protein>
    <submittedName>
        <fullName evidence="4">ATP synthase subunit C</fullName>
    </submittedName>
</protein>
<dbReference type="RefSeq" id="WP_015358067.1">
    <property type="nucleotide sequence ID" value="NZ_CP014672.1"/>
</dbReference>
<dbReference type="OrthoDB" id="1653at2"/>
<evidence type="ECO:0000256" key="3">
    <source>
        <dbReference type="ARBA" id="ARBA00023065"/>
    </source>
</evidence>
<dbReference type="InterPro" id="IPR036079">
    <property type="entry name" value="ATPase_csu/dsu_sf"/>
</dbReference>
<dbReference type="GO" id="GO:0046961">
    <property type="term" value="F:proton-transporting ATPase activity, rotational mechanism"/>
    <property type="evidence" value="ECO:0007669"/>
    <property type="project" value="InterPro"/>
</dbReference>
<dbReference type="SUPFAM" id="SSF103486">
    <property type="entry name" value="V-type ATP synthase subunit C"/>
    <property type="match status" value="1"/>
</dbReference>